<evidence type="ECO:0000259" key="10">
    <source>
        <dbReference type="Pfam" id="PF20501"/>
    </source>
</evidence>
<feature type="transmembrane region" description="Helical" evidence="8">
    <location>
        <begin position="35"/>
        <end position="54"/>
    </location>
</feature>
<protein>
    <submittedName>
        <fullName evidence="11">Na(+) H(+) antiporter subunit B</fullName>
    </submittedName>
</protein>
<feature type="transmembrane region" description="Helical" evidence="8">
    <location>
        <begin position="166"/>
        <end position="184"/>
    </location>
</feature>
<keyword evidence="2" id="KW-0813">Transport</keyword>
<dbReference type="AlphaFoldDB" id="A0A3B0RJ16"/>
<dbReference type="NCBIfam" id="NF009159">
    <property type="entry name" value="PRK12504.1"/>
    <property type="match status" value="1"/>
</dbReference>
<keyword evidence="5 8" id="KW-1133">Transmembrane helix</keyword>
<feature type="transmembrane region" description="Helical" evidence="8">
    <location>
        <begin position="96"/>
        <end position="114"/>
    </location>
</feature>
<dbReference type="GO" id="GO:0005886">
    <property type="term" value="C:plasma membrane"/>
    <property type="evidence" value="ECO:0007669"/>
    <property type="project" value="UniProtKB-SubCell"/>
</dbReference>
<evidence type="ECO:0000256" key="2">
    <source>
        <dbReference type="ARBA" id="ARBA00022448"/>
    </source>
</evidence>
<accession>A0A3B0RJ16</accession>
<dbReference type="InterPro" id="IPR025383">
    <property type="entry name" value="MrpA_C/MbhD"/>
</dbReference>
<evidence type="ECO:0000313" key="11">
    <source>
        <dbReference type="EMBL" id="VAV93100.1"/>
    </source>
</evidence>
<proteinExistence type="predicted"/>
<dbReference type="Pfam" id="PF20501">
    <property type="entry name" value="MbhE"/>
    <property type="match status" value="1"/>
</dbReference>
<keyword evidence="3" id="KW-1003">Cell membrane</keyword>
<evidence type="ECO:0000259" key="9">
    <source>
        <dbReference type="Pfam" id="PF13244"/>
    </source>
</evidence>
<organism evidence="11">
    <name type="scientific">hydrothermal vent metagenome</name>
    <dbReference type="NCBI Taxonomy" id="652676"/>
    <lineage>
        <taxon>unclassified sequences</taxon>
        <taxon>metagenomes</taxon>
        <taxon>ecological metagenomes</taxon>
    </lineage>
</organism>
<dbReference type="Pfam" id="PF13244">
    <property type="entry name" value="MbhD"/>
    <property type="match status" value="1"/>
</dbReference>
<dbReference type="PANTHER" id="PTHR43373:SF1">
    <property type="entry name" value="NA(+)_H(+) ANTIPORTER SUBUNIT A"/>
    <property type="match status" value="1"/>
</dbReference>
<dbReference type="InterPro" id="IPR050616">
    <property type="entry name" value="CPA3_Na-H_Antiporter_A"/>
</dbReference>
<reference evidence="11" key="1">
    <citation type="submission" date="2018-06" db="EMBL/GenBank/DDBJ databases">
        <authorList>
            <person name="Zhirakovskaya E."/>
        </authorList>
    </citation>
    <scope>NUCLEOTIDE SEQUENCE</scope>
</reference>
<feature type="transmembrane region" description="Helical" evidence="8">
    <location>
        <begin position="6"/>
        <end position="28"/>
    </location>
</feature>
<keyword evidence="6 8" id="KW-0472">Membrane</keyword>
<dbReference type="InterPro" id="IPR046806">
    <property type="entry name" value="MrpA_C/MbhE"/>
</dbReference>
<evidence type="ECO:0000256" key="3">
    <source>
        <dbReference type="ARBA" id="ARBA00022475"/>
    </source>
</evidence>
<feature type="domain" description="MrpA C-terminal/MbhE" evidence="10">
    <location>
        <begin position="124"/>
        <end position="179"/>
    </location>
</feature>
<comment type="subcellular location">
    <subcellularLocation>
        <location evidence="1">Cell membrane</location>
        <topology evidence="1">Multi-pass membrane protein</topology>
    </subcellularLocation>
</comment>
<evidence type="ECO:0000256" key="5">
    <source>
        <dbReference type="ARBA" id="ARBA00022989"/>
    </source>
</evidence>
<evidence type="ECO:0000256" key="4">
    <source>
        <dbReference type="ARBA" id="ARBA00022692"/>
    </source>
</evidence>
<evidence type="ECO:0000256" key="7">
    <source>
        <dbReference type="SAM" id="MobiDB-lite"/>
    </source>
</evidence>
<evidence type="ECO:0000256" key="1">
    <source>
        <dbReference type="ARBA" id="ARBA00004651"/>
    </source>
</evidence>
<gene>
    <name evidence="11" type="ORF">MNBD_ALPHA05-1752</name>
</gene>
<feature type="transmembrane region" description="Helical" evidence="8">
    <location>
        <begin position="66"/>
        <end position="84"/>
    </location>
</feature>
<sequence>MSDFTAHISPIVLLDVSLLTMLIIVAFAMLRSRHLFAVVMLSGIYSLLSAAFFVSLDAVDVAFTEAAVGAGISTVLMLGGMLLTARREKPAAKGRAPVALAVVLATGAALIYATTDMPAFGDPNAPANISIGQRYVEETPNDIAIPNIVTAVLASYRGFDTLGETMVIFTAGIAVILLLGAGSGRGGRKVADREASDREASNGEAK</sequence>
<feature type="compositionally biased region" description="Basic and acidic residues" evidence="7">
    <location>
        <begin position="189"/>
        <end position="206"/>
    </location>
</feature>
<dbReference type="PANTHER" id="PTHR43373">
    <property type="entry name" value="NA(+)/H(+) ANTIPORTER SUBUNIT"/>
    <property type="match status" value="1"/>
</dbReference>
<name>A0A3B0RJ16_9ZZZZ</name>
<evidence type="ECO:0000256" key="6">
    <source>
        <dbReference type="ARBA" id="ARBA00023136"/>
    </source>
</evidence>
<keyword evidence="4 8" id="KW-0812">Transmembrane</keyword>
<dbReference type="EMBL" id="UOEH01000106">
    <property type="protein sequence ID" value="VAV93100.1"/>
    <property type="molecule type" value="Genomic_DNA"/>
</dbReference>
<feature type="region of interest" description="Disordered" evidence="7">
    <location>
        <begin position="183"/>
        <end position="206"/>
    </location>
</feature>
<evidence type="ECO:0000256" key="8">
    <source>
        <dbReference type="SAM" id="Phobius"/>
    </source>
</evidence>
<feature type="domain" description="MrpA C-terminal/MbhD" evidence="9">
    <location>
        <begin position="21"/>
        <end position="80"/>
    </location>
</feature>